<dbReference type="VEuPathDB" id="FungiDB:G647_05700"/>
<name>A0A1C1CP59_9EURO</name>
<feature type="compositionally biased region" description="Polar residues" evidence="1">
    <location>
        <begin position="1"/>
        <end position="18"/>
    </location>
</feature>
<dbReference type="VEuPathDB" id="FungiDB:CLCR_07558"/>
<protein>
    <submittedName>
        <fullName evidence="2">Uncharacterized protein</fullName>
    </submittedName>
</protein>
<sequence length="243" mass="26062">MRIPTSSTFYRTVPQSTLLLRRPRSTVPISRPSTQPTSQPQNETEPEPQSQSQQDIQSKRNAQQARTTIDRQSYEYTNSGTDDAVAAQDTSYTPNTGSTSNPAEAIAQAAEELQQQSRPPVSTAATSTHAQAQAQSQAGVKFNPLEVSPANTAISSTTSEYEGGGSTVVAHGGDHLPNQAPPKTYMGTTTHKSKSKSASVISKTSEKKVFAGKDTRKDVRPGAEQREVEEGKGRGPILRPGPR</sequence>
<feature type="compositionally biased region" description="Polar residues" evidence="1">
    <location>
        <begin position="88"/>
        <end position="102"/>
    </location>
</feature>
<dbReference type="OrthoDB" id="4220319at2759"/>
<evidence type="ECO:0000313" key="2">
    <source>
        <dbReference type="EMBL" id="OCT50290.1"/>
    </source>
</evidence>
<comment type="caution">
    <text evidence="2">The sequence shown here is derived from an EMBL/GenBank/DDBJ whole genome shotgun (WGS) entry which is preliminary data.</text>
</comment>
<evidence type="ECO:0000313" key="3">
    <source>
        <dbReference type="Proteomes" id="UP000094526"/>
    </source>
</evidence>
<dbReference type="PANTHER" id="PTHR42090:SF1">
    <property type="match status" value="1"/>
</dbReference>
<evidence type="ECO:0000256" key="1">
    <source>
        <dbReference type="SAM" id="MobiDB-lite"/>
    </source>
</evidence>
<keyword evidence="3" id="KW-1185">Reference proteome</keyword>
<feature type="compositionally biased region" description="Low complexity" evidence="1">
    <location>
        <begin position="103"/>
        <end position="138"/>
    </location>
</feature>
<dbReference type="AlphaFoldDB" id="A0A1C1CP59"/>
<gene>
    <name evidence="2" type="ORF">CLCR_07558</name>
</gene>
<dbReference type="EMBL" id="LGRB01000010">
    <property type="protein sequence ID" value="OCT50290.1"/>
    <property type="molecule type" value="Genomic_DNA"/>
</dbReference>
<organism evidence="2 3">
    <name type="scientific">Cladophialophora carrionii</name>
    <dbReference type="NCBI Taxonomy" id="86049"/>
    <lineage>
        <taxon>Eukaryota</taxon>
        <taxon>Fungi</taxon>
        <taxon>Dikarya</taxon>
        <taxon>Ascomycota</taxon>
        <taxon>Pezizomycotina</taxon>
        <taxon>Eurotiomycetes</taxon>
        <taxon>Chaetothyriomycetidae</taxon>
        <taxon>Chaetothyriales</taxon>
        <taxon>Herpotrichiellaceae</taxon>
        <taxon>Cladophialophora</taxon>
    </lineage>
</organism>
<proteinExistence type="predicted"/>
<feature type="region of interest" description="Disordered" evidence="1">
    <location>
        <begin position="1"/>
        <end position="243"/>
    </location>
</feature>
<feature type="compositionally biased region" description="Basic and acidic residues" evidence="1">
    <location>
        <begin position="204"/>
        <end position="233"/>
    </location>
</feature>
<reference evidence="3" key="1">
    <citation type="submission" date="2015-07" db="EMBL/GenBank/DDBJ databases">
        <authorList>
            <person name="Teixeira M.M."/>
            <person name="Souza R.C."/>
            <person name="Almeida L.G."/>
            <person name="Vicente V.A."/>
            <person name="de Hoog S."/>
            <person name="Bocca A.L."/>
            <person name="de Almeida S.R."/>
            <person name="Vasconcelos A.T."/>
            <person name="Felipe M.S."/>
        </authorList>
    </citation>
    <scope>NUCLEOTIDE SEQUENCE [LARGE SCALE GENOMIC DNA]</scope>
    <source>
        <strain evidence="3">KSF</strain>
    </source>
</reference>
<feature type="compositionally biased region" description="Low complexity" evidence="1">
    <location>
        <begin position="28"/>
        <end position="56"/>
    </location>
</feature>
<dbReference type="Proteomes" id="UP000094526">
    <property type="component" value="Unassembled WGS sequence"/>
</dbReference>
<accession>A0A1C1CP59</accession>
<dbReference type="PANTHER" id="PTHR42090">
    <property type="match status" value="1"/>
</dbReference>